<accession>A0ABP0T115</accession>
<evidence type="ECO:0008006" key="4">
    <source>
        <dbReference type="Google" id="ProtNLM"/>
    </source>
</evidence>
<organism evidence="2 3">
    <name type="scientific">Durusdinium trenchii</name>
    <dbReference type="NCBI Taxonomy" id="1381693"/>
    <lineage>
        <taxon>Eukaryota</taxon>
        <taxon>Sar</taxon>
        <taxon>Alveolata</taxon>
        <taxon>Dinophyceae</taxon>
        <taxon>Suessiales</taxon>
        <taxon>Symbiodiniaceae</taxon>
        <taxon>Durusdinium</taxon>
    </lineage>
</organism>
<proteinExistence type="predicted"/>
<protein>
    <recommendedName>
        <fullName evidence="4">TIR domain-containing protein</fullName>
    </recommendedName>
</protein>
<sequence length="479" mass="52323">MVPEDPVEHPAQSVQGGVARPEGPPGEVQMSDPEETIRFPNNITLVAPKSVWNQHALMADIVDWNASDVPSTESLFTDGEEPLSPLVRLTPEHTSFTTPVTVMFPACIGATRVWRSSESSWELVELESFENGCVTTSLSHFCHCFASGNSRILKAIGYIKPHSAVAKLALACVGRCHQCNHALEQYQEDYYFLEGYQPCTRPAPVGTCEDTTSFRVTQGAHQQTLQVSSRMCPAISDELQAQGTQFKVQIEDIEHTFKCDAATHGDVTISGASSSSQQRPSSSEPLGDVTQPSSATMSSYFASFLPSFLLVNEDIPDGSQAPISMISARFDKGEMEMKFRRVHELLKAHNFENLMVDVGGGDDFGAKTLEYLGRLDAEHGVMLAVCTENYGEMTSSPYSSNGELTFALNENVRVLPLKVVPIYPPRPPSGPDHPFDKTGAAKALVKMVLPPCRVFLDCCDKSAEQIAKLIAEELLNMGK</sequence>
<dbReference type="Proteomes" id="UP001642484">
    <property type="component" value="Unassembled WGS sequence"/>
</dbReference>
<dbReference type="EMBL" id="CAXAMN010028996">
    <property type="protein sequence ID" value="CAK9118391.1"/>
    <property type="molecule type" value="Genomic_DNA"/>
</dbReference>
<keyword evidence="3" id="KW-1185">Reference proteome</keyword>
<feature type="region of interest" description="Disordered" evidence="1">
    <location>
        <begin position="268"/>
        <end position="292"/>
    </location>
</feature>
<evidence type="ECO:0000313" key="3">
    <source>
        <dbReference type="Proteomes" id="UP001642484"/>
    </source>
</evidence>
<reference evidence="2 3" key="1">
    <citation type="submission" date="2024-02" db="EMBL/GenBank/DDBJ databases">
        <authorList>
            <person name="Chen Y."/>
            <person name="Shah S."/>
            <person name="Dougan E. K."/>
            <person name="Thang M."/>
            <person name="Chan C."/>
        </authorList>
    </citation>
    <scope>NUCLEOTIDE SEQUENCE [LARGE SCALE GENOMIC DNA]</scope>
</reference>
<evidence type="ECO:0000313" key="2">
    <source>
        <dbReference type="EMBL" id="CAK9118391.1"/>
    </source>
</evidence>
<evidence type="ECO:0000256" key="1">
    <source>
        <dbReference type="SAM" id="MobiDB-lite"/>
    </source>
</evidence>
<feature type="compositionally biased region" description="Low complexity" evidence="1">
    <location>
        <begin position="270"/>
        <end position="283"/>
    </location>
</feature>
<gene>
    <name evidence="2" type="ORF">CCMP2556_LOCUS55483</name>
</gene>
<comment type="caution">
    <text evidence="2">The sequence shown here is derived from an EMBL/GenBank/DDBJ whole genome shotgun (WGS) entry which is preliminary data.</text>
</comment>
<dbReference type="Gene3D" id="2.60.220.30">
    <property type="match status" value="1"/>
</dbReference>
<name>A0ABP0T115_9DINO</name>
<feature type="region of interest" description="Disordered" evidence="1">
    <location>
        <begin position="1"/>
        <end position="33"/>
    </location>
</feature>